<sequence>MAQAKWLKVGAAAFLSIGMLAACGDAEDEAPVDNDADVTPEEGEEEVIPEGDITDTDSEFHDDDSDDKEKDDSGG</sequence>
<feature type="region of interest" description="Disordered" evidence="1">
    <location>
        <begin position="28"/>
        <end position="75"/>
    </location>
</feature>
<gene>
    <name evidence="3" type="ORF">ACFSDB_00330</name>
</gene>
<evidence type="ECO:0000313" key="4">
    <source>
        <dbReference type="Proteomes" id="UP001597273"/>
    </source>
</evidence>
<dbReference type="Proteomes" id="UP001597273">
    <property type="component" value="Unassembled WGS sequence"/>
</dbReference>
<evidence type="ECO:0000313" key="3">
    <source>
        <dbReference type="EMBL" id="MFD1861347.1"/>
    </source>
</evidence>
<dbReference type="EMBL" id="JBHUFW010000002">
    <property type="protein sequence ID" value="MFD1861347.1"/>
    <property type="molecule type" value="Genomic_DNA"/>
</dbReference>
<organism evidence="3 4">
    <name type="scientific">Planococcus chinensis</name>
    <dbReference type="NCBI Taxonomy" id="272917"/>
    <lineage>
        <taxon>Bacteria</taxon>
        <taxon>Bacillati</taxon>
        <taxon>Bacillota</taxon>
        <taxon>Bacilli</taxon>
        <taxon>Bacillales</taxon>
        <taxon>Caryophanaceae</taxon>
        <taxon>Planococcus</taxon>
    </lineage>
</organism>
<feature type="chain" id="PRO_5045693976" description="DNA primase" evidence="2">
    <location>
        <begin position="22"/>
        <end position="75"/>
    </location>
</feature>
<comment type="caution">
    <text evidence="3">The sequence shown here is derived from an EMBL/GenBank/DDBJ whole genome shotgun (WGS) entry which is preliminary data.</text>
</comment>
<proteinExistence type="predicted"/>
<protein>
    <recommendedName>
        <fullName evidence="5">DNA primase</fullName>
    </recommendedName>
</protein>
<name>A0ABW4QCN9_9BACL</name>
<keyword evidence="4" id="KW-1185">Reference proteome</keyword>
<evidence type="ECO:0008006" key="5">
    <source>
        <dbReference type="Google" id="ProtNLM"/>
    </source>
</evidence>
<reference evidence="4" key="1">
    <citation type="journal article" date="2019" name="Int. J. Syst. Evol. Microbiol.">
        <title>The Global Catalogue of Microorganisms (GCM) 10K type strain sequencing project: providing services to taxonomists for standard genome sequencing and annotation.</title>
        <authorList>
            <consortium name="The Broad Institute Genomics Platform"/>
            <consortium name="The Broad Institute Genome Sequencing Center for Infectious Disease"/>
            <person name="Wu L."/>
            <person name="Ma J."/>
        </authorList>
    </citation>
    <scope>NUCLEOTIDE SEQUENCE [LARGE SCALE GENOMIC DNA]</scope>
    <source>
        <strain evidence="4">CGMCC 1.15475</strain>
    </source>
</reference>
<dbReference type="RefSeq" id="WP_204891625.1">
    <property type="nucleotide sequence ID" value="NZ_JBHUFW010000002.1"/>
</dbReference>
<keyword evidence="2" id="KW-0732">Signal</keyword>
<accession>A0ABW4QCN9</accession>
<evidence type="ECO:0000256" key="1">
    <source>
        <dbReference type="SAM" id="MobiDB-lite"/>
    </source>
</evidence>
<feature type="signal peptide" evidence="2">
    <location>
        <begin position="1"/>
        <end position="21"/>
    </location>
</feature>
<evidence type="ECO:0000256" key="2">
    <source>
        <dbReference type="SAM" id="SignalP"/>
    </source>
</evidence>
<feature type="compositionally biased region" description="Acidic residues" evidence="1">
    <location>
        <begin position="28"/>
        <end position="66"/>
    </location>
</feature>
<dbReference type="PROSITE" id="PS51257">
    <property type="entry name" value="PROKAR_LIPOPROTEIN"/>
    <property type="match status" value="1"/>
</dbReference>